<dbReference type="InterPro" id="IPR029058">
    <property type="entry name" value="AB_hydrolase_fold"/>
</dbReference>
<reference evidence="1 2" key="1">
    <citation type="submission" date="2018-07" db="EMBL/GenBank/DDBJ databases">
        <title>Erythrobacter nanhaiensis sp. nov., a novel member of the genus Erythrobacter isolated from the South China Sea.</title>
        <authorList>
            <person name="Chen X."/>
            <person name="Liu J."/>
        </authorList>
    </citation>
    <scope>NUCLEOTIDE SEQUENCE [LARGE SCALE GENOMIC DNA]</scope>
    <source>
        <strain evidence="1 2">S-5</strain>
    </source>
</reference>
<dbReference type="Proteomes" id="UP000254101">
    <property type="component" value="Unassembled WGS sequence"/>
</dbReference>
<name>A0A395LKZ1_9SPHN</name>
<dbReference type="SUPFAM" id="SSF53474">
    <property type="entry name" value="alpha/beta-Hydrolases"/>
    <property type="match status" value="1"/>
</dbReference>
<dbReference type="RefSeq" id="WP_115491902.1">
    <property type="nucleotide sequence ID" value="NZ_JACHWW010000001.1"/>
</dbReference>
<sequence length="67" mass="7355">MPTLVIWGEEDRLIPVQAGMWYDSQLSDSRLVVYSGIGHLPHEEAANRTAAYVARWLGEKVGTGAAN</sequence>
<protein>
    <submittedName>
        <fullName evidence="1">Alpha/beta hydrolase</fullName>
    </submittedName>
</protein>
<organism evidence="1 2">
    <name type="scientific">Alteriqipengyuania lutimaris</name>
    <dbReference type="NCBI Taxonomy" id="1538146"/>
    <lineage>
        <taxon>Bacteria</taxon>
        <taxon>Pseudomonadati</taxon>
        <taxon>Pseudomonadota</taxon>
        <taxon>Alphaproteobacteria</taxon>
        <taxon>Sphingomonadales</taxon>
        <taxon>Erythrobacteraceae</taxon>
        <taxon>Alteriqipengyuania</taxon>
    </lineage>
</organism>
<evidence type="ECO:0000313" key="2">
    <source>
        <dbReference type="Proteomes" id="UP000254101"/>
    </source>
</evidence>
<proteinExistence type="predicted"/>
<gene>
    <name evidence="1" type="ORF">DL238_08750</name>
</gene>
<keyword evidence="2" id="KW-1185">Reference proteome</keyword>
<dbReference type="GO" id="GO:0016787">
    <property type="term" value="F:hydrolase activity"/>
    <property type="evidence" value="ECO:0007669"/>
    <property type="project" value="UniProtKB-KW"/>
</dbReference>
<evidence type="ECO:0000313" key="1">
    <source>
        <dbReference type="EMBL" id="RDS77683.1"/>
    </source>
</evidence>
<comment type="caution">
    <text evidence="1">The sequence shown here is derived from an EMBL/GenBank/DDBJ whole genome shotgun (WGS) entry which is preliminary data.</text>
</comment>
<dbReference type="OrthoDB" id="8680283at2"/>
<dbReference type="EMBL" id="QRBB01000001">
    <property type="protein sequence ID" value="RDS77683.1"/>
    <property type="molecule type" value="Genomic_DNA"/>
</dbReference>
<dbReference type="AlphaFoldDB" id="A0A395LKZ1"/>
<keyword evidence="1" id="KW-0378">Hydrolase</keyword>
<dbReference type="Gene3D" id="3.40.50.1820">
    <property type="entry name" value="alpha/beta hydrolase"/>
    <property type="match status" value="1"/>
</dbReference>
<accession>A0A395LKZ1</accession>